<gene>
    <name evidence="2" type="ORF">MANES_11G142500</name>
</gene>
<accession>A0A2C9V120</accession>
<feature type="transmembrane region" description="Helical" evidence="1">
    <location>
        <begin position="16"/>
        <end position="35"/>
    </location>
</feature>
<name>A0A2C9V120_MANES</name>
<evidence type="ECO:0000313" key="2">
    <source>
        <dbReference type="EMBL" id="OAY37977.1"/>
    </source>
</evidence>
<keyword evidence="1" id="KW-0472">Membrane</keyword>
<proteinExistence type="predicted"/>
<sequence length="53" mass="5760">MEMVVELLGRFGRQCYAVLCLGVILVFASIARFVYGDGELISDSNDRSTSGSL</sequence>
<organism evidence="2">
    <name type="scientific">Manihot esculenta</name>
    <name type="common">Cassava</name>
    <name type="synonym">Jatropha manihot</name>
    <dbReference type="NCBI Taxonomy" id="3983"/>
    <lineage>
        <taxon>Eukaryota</taxon>
        <taxon>Viridiplantae</taxon>
        <taxon>Streptophyta</taxon>
        <taxon>Embryophyta</taxon>
        <taxon>Tracheophyta</taxon>
        <taxon>Spermatophyta</taxon>
        <taxon>Magnoliopsida</taxon>
        <taxon>eudicotyledons</taxon>
        <taxon>Gunneridae</taxon>
        <taxon>Pentapetalae</taxon>
        <taxon>rosids</taxon>
        <taxon>fabids</taxon>
        <taxon>Malpighiales</taxon>
        <taxon>Euphorbiaceae</taxon>
        <taxon>Crotonoideae</taxon>
        <taxon>Manihoteae</taxon>
        <taxon>Manihot</taxon>
    </lineage>
</organism>
<evidence type="ECO:0000256" key="1">
    <source>
        <dbReference type="SAM" id="Phobius"/>
    </source>
</evidence>
<dbReference type="AlphaFoldDB" id="A0A2C9V120"/>
<reference evidence="2" key="1">
    <citation type="submission" date="2016-02" db="EMBL/GenBank/DDBJ databases">
        <title>WGS assembly of Manihot esculenta.</title>
        <authorList>
            <person name="Bredeson J.V."/>
            <person name="Prochnik S.E."/>
            <person name="Lyons J.B."/>
            <person name="Schmutz J."/>
            <person name="Grimwood J."/>
            <person name="Vrebalov J."/>
            <person name="Bart R.S."/>
            <person name="Amuge T."/>
            <person name="Ferguson M.E."/>
            <person name="Green R."/>
            <person name="Putnam N."/>
            <person name="Stites J."/>
            <person name="Rounsley S."/>
            <person name="Rokhsar D.S."/>
        </authorList>
    </citation>
    <scope>NUCLEOTIDE SEQUENCE [LARGE SCALE GENOMIC DNA]</scope>
    <source>
        <tissue evidence="2">Leaf</tissue>
    </source>
</reference>
<dbReference type="EMBL" id="CM004397">
    <property type="protein sequence ID" value="OAY37977.1"/>
    <property type="molecule type" value="Genomic_DNA"/>
</dbReference>
<protein>
    <submittedName>
        <fullName evidence="2">Uncharacterized protein</fullName>
    </submittedName>
</protein>
<keyword evidence="1" id="KW-1133">Transmembrane helix</keyword>
<keyword evidence="1" id="KW-0812">Transmembrane</keyword>